<sequence>MTLLRAKHKSAGITAAGPGAEHISPNREKKKSKRIISTRGAYSRLRHAGDIASS</sequence>
<dbReference type="EMBL" id="JACVVK020000162">
    <property type="protein sequence ID" value="KAK7487612.1"/>
    <property type="molecule type" value="Genomic_DNA"/>
</dbReference>
<feature type="region of interest" description="Disordered" evidence="1">
    <location>
        <begin position="1"/>
        <end position="41"/>
    </location>
</feature>
<feature type="non-terminal residue" evidence="2">
    <location>
        <position position="54"/>
    </location>
</feature>
<evidence type="ECO:0000313" key="3">
    <source>
        <dbReference type="Proteomes" id="UP001519460"/>
    </source>
</evidence>
<name>A0ABD0KKN5_9CAEN</name>
<evidence type="ECO:0000313" key="2">
    <source>
        <dbReference type="EMBL" id="KAK7487612.1"/>
    </source>
</evidence>
<organism evidence="2 3">
    <name type="scientific">Batillaria attramentaria</name>
    <dbReference type="NCBI Taxonomy" id="370345"/>
    <lineage>
        <taxon>Eukaryota</taxon>
        <taxon>Metazoa</taxon>
        <taxon>Spiralia</taxon>
        <taxon>Lophotrochozoa</taxon>
        <taxon>Mollusca</taxon>
        <taxon>Gastropoda</taxon>
        <taxon>Caenogastropoda</taxon>
        <taxon>Sorbeoconcha</taxon>
        <taxon>Cerithioidea</taxon>
        <taxon>Batillariidae</taxon>
        <taxon>Batillaria</taxon>
    </lineage>
</organism>
<evidence type="ECO:0000256" key="1">
    <source>
        <dbReference type="SAM" id="MobiDB-lite"/>
    </source>
</evidence>
<protein>
    <submittedName>
        <fullName evidence="2">Uncharacterized protein</fullName>
    </submittedName>
</protein>
<keyword evidence="3" id="KW-1185">Reference proteome</keyword>
<feature type="compositionally biased region" description="Basic residues" evidence="1">
    <location>
        <begin position="1"/>
        <end position="10"/>
    </location>
</feature>
<dbReference type="Proteomes" id="UP001519460">
    <property type="component" value="Unassembled WGS sequence"/>
</dbReference>
<accession>A0ABD0KKN5</accession>
<dbReference type="AlphaFoldDB" id="A0ABD0KKN5"/>
<proteinExistence type="predicted"/>
<gene>
    <name evidence="2" type="ORF">BaRGS_00021162</name>
</gene>
<reference evidence="2 3" key="1">
    <citation type="journal article" date="2023" name="Sci. Data">
        <title>Genome assembly of the Korean intertidal mud-creeper Batillaria attramentaria.</title>
        <authorList>
            <person name="Patra A.K."/>
            <person name="Ho P.T."/>
            <person name="Jun S."/>
            <person name="Lee S.J."/>
            <person name="Kim Y."/>
            <person name="Won Y.J."/>
        </authorList>
    </citation>
    <scope>NUCLEOTIDE SEQUENCE [LARGE SCALE GENOMIC DNA]</scope>
    <source>
        <strain evidence="2">Wonlab-2016</strain>
    </source>
</reference>
<comment type="caution">
    <text evidence="2">The sequence shown here is derived from an EMBL/GenBank/DDBJ whole genome shotgun (WGS) entry which is preliminary data.</text>
</comment>